<dbReference type="Proteomes" id="UP001456344">
    <property type="component" value="Chromosome"/>
</dbReference>
<proteinExistence type="predicted"/>
<accession>A0ACD5B9S0</accession>
<gene>
    <name evidence="1" type="ORF">LCL61_10775</name>
</gene>
<reference evidence="1" key="1">
    <citation type="submission" date="2023-10" db="EMBL/GenBank/DDBJ databases">
        <title>Whole genome sequencing of actinobacterial strain Amycolatopsis sp. (BCA-696) identifies the underlying plant growth-promoting genes.</title>
        <authorList>
            <person name="Gandham P."/>
            <person name="Vadla N."/>
            <person name="Saji A."/>
            <person name="Srinivas V."/>
            <person name="Ruperao P."/>
            <person name="Selvanayagam S."/>
            <person name="Saxena R.K."/>
            <person name="Rathore A."/>
            <person name="Gopalakrishnan S."/>
            <person name="Thakur V."/>
        </authorList>
    </citation>
    <scope>NUCLEOTIDE SEQUENCE</scope>
    <source>
        <strain evidence="1">BCA-696</strain>
    </source>
</reference>
<protein>
    <submittedName>
        <fullName evidence="1">Uncharacterized protein</fullName>
    </submittedName>
</protein>
<sequence length="203" mass="23142">MTQDSLPDNIREEILLKLYRTADVLDWELLSNPAKTRQYEAWFADKEIGEILLGYFAAKRVRVWIKDTAMKEYSRAQEGIGRTVRYVPRRYRGPQEVIDAALGEGWVLDQSSIEIKPMLCAATRGEDRKVVIWGSKTALSDLLWEAMQQSVDKGTDPIVVIVTRDGQDVQPSERLRHTSLGARCGVKVVHLHRDMIDNPDYVG</sequence>
<evidence type="ECO:0000313" key="2">
    <source>
        <dbReference type="Proteomes" id="UP001456344"/>
    </source>
</evidence>
<evidence type="ECO:0000313" key="1">
    <source>
        <dbReference type="EMBL" id="WYW16034.1"/>
    </source>
</evidence>
<name>A0ACD5B9S0_9PSEU</name>
<organism evidence="1 2">
    <name type="scientific">Amycolatopsis coloradensis</name>
    <dbReference type="NCBI Taxonomy" id="76021"/>
    <lineage>
        <taxon>Bacteria</taxon>
        <taxon>Bacillati</taxon>
        <taxon>Actinomycetota</taxon>
        <taxon>Actinomycetes</taxon>
        <taxon>Pseudonocardiales</taxon>
        <taxon>Pseudonocardiaceae</taxon>
        <taxon>Amycolatopsis</taxon>
    </lineage>
</organism>
<dbReference type="EMBL" id="CP150484">
    <property type="protein sequence ID" value="WYW16034.1"/>
    <property type="molecule type" value="Genomic_DNA"/>
</dbReference>
<keyword evidence="2" id="KW-1185">Reference proteome</keyword>